<name>A0ABV7XVI7_9FLAO</name>
<proteinExistence type="predicted"/>
<accession>A0ABV7XVI7</accession>
<gene>
    <name evidence="1" type="ORF">ACFONJ_13640</name>
</gene>
<sequence length="162" mass="18436">MMFKLVTYSFLVSVSLSSCIPSYSASPKEYNRAKVNFTKQKAFVVNKELKKELNILKHSDIYEIVEDSTNAARITLHPMTRFTPSCGNPMIGSMITVGLLPSGFPYDISYSYDVTEDKTTKNYQYQLKVYQSLWLFNIFRVGRTFSKQSGKALLGSYMASNK</sequence>
<dbReference type="RefSeq" id="WP_290297956.1">
    <property type="nucleotide sequence ID" value="NZ_JAUFQR010000001.1"/>
</dbReference>
<dbReference type="Proteomes" id="UP001595735">
    <property type="component" value="Unassembled WGS sequence"/>
</dbReference>
<comment type="caution">
    <text evidence="1">The sequence shown here is derived from an EMBL/GenBank/DDBJ whole genome shotgun (WGS) entry which is preliminary data.</text>
</comment>
<dbReference type="EMBL" id="JBHRYO010000002">
    <property type="protein sequence ID" value="MFC3757018.1"/>
    <property type="molecule type" value="Genomic_DNA"/>
</dbReference>
<dbReference type="PROSITE" id="PS51257">
    <property type="entry name" value="PROKAR_LIPOPROTEIN"/>
    <property type="match status" value="1"/>
</dbReference>
<protein>
    <recommendedName>
        <fullName evidence="3">Lipoprotein</fullName>
    </recommendedName>
</protein>
<organism evidence="1 2">
    <name type="scientific">Chryseobacterium tructae</name>
    <dbReference type="NCBI Taxonomy" id="1037380"/>
    <lineage>
        <taxon>Bacteria</taxon>
        <taxon>Pseudomonadati</taxon>
        <taxon>Bacteroidota</taxon>
        <taxon>Flavobacteriia</taxon>
        <taxon>Flavobacteriales</taxon>
        <taxon>Weeksellaceae</taxon>
        <taxon>Chryseobacterium group</taxon>
        <taxon>Chryseobacterium</taxon>
    </lineage>
</organism>
<keyword evidence="2" id="KW-1185">Reference proteome</keyword>
<evidence type="ECO:0008006" key="3">
    <source>
        <dbReference type="Google" id="ProtNLM"/>
    </source>
</evidence>
<evidence type="ECO:0000313" key="1">
    <source>
        <dbReference type="EMBL" id="MFC3757018.1"/>
    </source>
</evidence>
<reference evidence="2" key="1">
    <citation type="journal article" date="2019" name="Int. J. Syst. Evol. Microbiol.">
        <title>The Global Catalogue of Microorganisms (GCM) 10K type strain sequencing project: providing services to taxonomists for standard genome sequencing and annotation.</title>
        <authorList>
            <consortium name="The Broad Institute Genomics Platform"/>
            <consortium name="The Broad Institute Genome Sequencing Center for Infectious Disease"/>
            <person name="Wu L."/>
            <person name="Ma J."/>
        </authorList>
    </citation>
    <scope>NUCLEOTIDE SEQUENCE [LARGE SCALE GENOMIC DNA]</scope>
    <source>
        <strain evidence="2">CECT 7798</strain>
    </source>
</reference>
<evidence type="ECO:0000313" key="2">
    <source>
        <dbReference type="Proteomes" id="UP001595735"/>
    </source>
</evidence>